<keyword evidence="4 6" id="KW-0472">Membrane</keyword>
<comment type="caution">
    <text evidence="8">The sequence shown here is derived from an EMBL/GenBank/DDBJ whole genome shotgun (WGS) entry which is preliminary data.</text>
</comment>
<dbReference type="AlphaFoldDB" id="A0A3A8PNN5"/>
<feature type="transmembrane region" description="Helical" evidence="6">
    <location>
        <begin position="74"/>
        <end position="94"/>
    </location>
</feature>
<keyword evidence="8" id="KW-0436">Ligase</keyword>
<feature type="transmembrane region" description="Helical" evidence="6">
    <location>
        <begin position="131"/>
        <end position="152"/>
    </location>
</feature>
<dbReference type="InterPro" id="IPR007016">
    <property type="entry name" value="O-antigen_ligase-rel_domated"/>
</dbReference>
<protein>
    <submittedName>
        <fullName evidence="8">O-antigen ligase family protein</fullName>
    </submittedName>
</protein>
<evidence type="ECO:0000256" key="3">
    <source>
        <dbReference type="ARBA" id="ARBA00022989"/>
    </source>
</evidence>
<dbReference type="GO" id="GO:0016874">
    <property type="term" value="F:ligase activity"/>
    <property type="evidence" value="ECO:0007669"/>
    <property type="project" value="UniProtKB-KW"/>
</dbReference>
<organism evidence="8 9">
    <name type="scientific">Corallococcus aberystwythensis</name>
    <dbReference type="NCBI Taxonomy" id="2316722"/>
    <lineage>
        <taxon>Bacteria</taxon>
        <taxon>Pseudomonadati</taxon>
        <taxon>Myxococcota</taxon>
        <taxon>Myxococcia</taxon>
        <taxon>Myxococcales</taxon>
        <taxon>Cystobacterineae</taxon>
        <taxon>Myxococcaceae</taxon>
        <taxon>Corallococcus</taxon>
    </lineage>
</organism>
<evidence type="ECO:0000256" key="1">
    <source>
        <dbReference type="ARBA" id="ARBA00004141"/>
    </source>
</evidence>
<proteinExistence type="predicted"/>
<evidence type="ECO:0000313" key="9">
    <source>
        <dbReference type="Proteomes" id="UP000267003"/>
    </source>
</evidence>
<feature type="transmembrane region" description="Helical" evidence="6">
    <location>
        <begin position="332"/>
        <end position="356"/>
    </location>
</feature>
<feature type="transmembrane region" description="Helical" evidence="6">
    <location>
        <begin position="216"/>
        <end position="233"/>
    </location>
</feature>
<feature type="transmembrane region" description="Helical" evidence="6">
    <location>
        <begin position="43"/>
        <end position="62"/>
    </location>
</feature>
<dbReference type="PANTHER" id="PTHR37422:SF13">
    <property type="entry name" value="LIPOPOLYSACCHARIDE BIOSYNTHESIS PROTEIN PA4999-RELATED"/>
    <property type="match status" value="1"/>
</dbReference>
<feature type="domain" description="O-antigen ligase-related" evidence="7">
    <location>
        <begin position="201"/>
        <end position="348"/>
    </location>
</feature>
<name>A0A3A8PNN5_9BACT</name>
<evidence type="ECO:0000259" key="7">
    <source>
        <dbReference type="Pfam" id="PF04932"/>
    </source>
</evidence>
<feature type="transmembrane region" description="Helical" evidence="6">
    <location>
        <begin position="238"/>
        <end position="258"/>
    </location>
</feature>
<evidence type="ECO:0000256" key="5">
    <source>
        <dbReference type="SAM" id="MobiDB-lite"/>
    </source>
</evidence>
<evidence type="ECO:0000256" key="2">
    <source>
        <dbReference type="ARBA" id="ARBA00022692"/>
    </source>
</evidence>
<feature type="compositionally biased region" description="Polar residues" evidence="5">
    <location>
        <begin position="420"/>
        <end position="430"/>
    </location>
</feature>
<gene>
    <name evidence="8" type="ORF">D7W81_30400</name>
</gene>
<feature type="transmembrane region" description="Helical" evidence="6">
    <location>
        <begin position="106"/>
        <end position="124"/>
    </location>
</feature>
<sequence length="430" mass="45038">MSWMSCTGLGFIAALYVLAGRWGFHRLGLAVNEEVDTNLVQELRLWIVLCGVLLASVGMLHRARRDARPGEARFDPPLIAALLGFLGYMCASIAWTPDPRFSLTKVADILLVGLMCVGFALAALRQPAPRVLDAFWAAVVVATGLLALTAVKQLLGGGGSARLAVMGGGPNILARLMGLLAIGALYFWYWRGQAWLWIPVAATGVVLALLTGSRGGSAAIVAGITTCLVVGRVPLRRLLLLLLLATAAITAVVLFSPLGEALSNSVQERFLRLTLNYESGAGGASGKDNTVYLSGREILYARALQLGKDHPVAGAGLAAFPALRLGVYPHNLFLEVFCEGGVVGLLLLATVIATFVRSALLRRQGLDGATVGAAVLVLLGSQASGDLYDSRALYLLMVMASATAVPGRKPAHVGPPPPQALSQPSFTGAV</sequence>
<keyword evidence="3 6" id="KW-1133">Transmembrane helix</keyword>
<evidence type="ECO:0000313" key="8">
    <source>
        <dbReference type="EMBL" id="RKH57798.1"/>
    </source>
</evidence>
<keyword evidence="2 6" id="KW-0812">Transmembrane</keyword>
<keyword evidence="9" id="KW-1185">Reference proteome</keyword>
<accession>A0A3A8PNN5</accession>
<dbReference type="GO" id="GO:0016020">
    <property type="term" value="C:membrane"/>
    <property type="evidence" value="ECO:0007669"/>
    <property type="project" value="UniProtKB-SubCell"/>
</dbReference>
<dbReference type="PANTHER" id="PTHR37422">
    <property type="entry name" value="TEICHURONIC ACID BIOSYNTHESIS PROTEIN TUAE"/>
    <property type="match status" value="1"/>
</dbReference>
<feature type="transmembrane region" description="Helical" evidence="6">
    <location>
        <begin position="194"/>
        <end position="210"/>
    </location>
</feature>
<evidence type="ECO:0000256" key="4">
    <source>
        <dbReference type="ARBA" id="ARBA00023136"/>
    </source>
</evidence>
<dbReference type="EMBL" id="RAWK01000227">
    <property type="protein sequence ID" value="RKH57798.1"/>
    <property type="molecule type" value="Genomic_DNA"/>
</dbReference>
<reference evidence="9" key="1">
    <citation type="submission" date="2018-09" db="EMBL/GenBank/DDBJ databases">
        <authorList>
            <person name="Livingstone P.G."/>
            <person name="Whitworth D.E."/>
        </authorList>
    </citation>
    <scope>NUCLEOTIDE SEQUENCE [LARGE SCALE GENOMIC DNA]</scope>
    <source>
        <strain evidence="9">AB050A</strain>
    </source>
</reference>
<dbReference type="InterPro" id="IPR051533">
    <property type="entry name" value="WaaL-like"/>
</dbReference>
<feature type="region of interest" description="Disordered" evidence="5">
    <location>
        <begin position="408"/>
        <end position="430"/>
    </location>
</feature>
<feature type="transmembrane region" description="Helical" evidence="6">
    <location>
        <begin position="172"/>
        <end position="189"/>
    </location>
</feature>
<dbReference type="OrthoDB" id="5525762at2"/>
<dbReference type="Proteomes" id="UP000267003">
    <property type="component" value="Unassembled WGS sequence"/>
</dbReference>
<evidence type="ECO:0000256" key="6">
    <source>
        <dbReference type="SAM" id="Phobius"/>
    </source>
</evidence>
<comment type="subcellular location">
    <subcellularLocation>
        <location evidence="1">Membrane</location>
        <topology evidence="1">Multi-pass membrane protein</topology>
    </subcellularLocation>
</comment>
<dbReference type="Pfam" id="PF04932">
    <property type="entry name" value="Wzy_C"/>
    <property type="match status" value="1"/>
</dbReference>